<keyword evidence="2" id="KW-1185">Reference proteome</keyword>
<organism evidence="1 2">
    <name type="scientific">Allokutzneria albata</name>
    <name type="common">Kibdelosporangium albatum</name>
    <dbReference type="NCBI Taxonomy" id="211114"/>
    <lineage>
        <taxon>Bacteria</taxon>
        <taxon>Bacillati</taxon>
        <taxon>Actinomycetota</taxon>
        <taxon>Actinomycetes</taxon>
        <taxon>Pseudonocardiales</taxon>
        <taxon>Pseudonocardiaceae</taxon>
        <taxon>Allokutzneria</taxon>
    </lineage>
</organism>
<dbReference type="STRING" id="211114.SAMN04489726_3586"/>
<dbReference type="EMBL" id="LT629701">
    <property type="protein sequence ID" value="SDM83333.1"/>
    <property type="molecule type" value="Genomic_DNA"/>
</dbReference>
<dbReference type="SUPFAM" id="SSF48613">
    <property type="entry name" value="Heme oxygenase-like"/>
    <property type="match status" value="1"/>
</dbReference>
<dbReference type="InterPro" id="IPR016084">
    <property type="entry name" value="Haem_Oase-like_multi-hlx"/>
</dbReference>
<accession>A0A1G9WGE3</accession>
<evidence type="ECO:0008006" key="3">
    <source>
        <dbReference type="Google" id="ProtNLM"/>
    </source>
</evidence>
<evidence type="ECO:0000313" key="2">
    <source>
        <dbReference type="Proteomes" id="UP000183376"/>
    </source>
</evidence>
<proteinExistence type="predicted"/>
<dbReference type="Proteomes" id="UP000183376">
    <property type="component" value="Chromosome I"/>
</dbReference>
<dbReference type="RefSeq" id="WP_030429704.1">
    <property type="nucleotide sequence ID" value="NZ_JOEF01000008.1"/>
</dbReference>
<dbReference type="eggNOG" id="COG0819">
    <property type="taxonomic scope" value="Bacteria"/>
</dbReference>
<reference evidence="1 2" key="1">
    <citation type="submission" date="2016-10" db="EMBL/GenBank/DDBJ databases">
        <authorList>
            <person name="de Groot N.N."/>
        </authorList>
    </citation>
    <scope>NUCLEOTIDE SEQUENCE [LARGE SCALE GENOMIC DNA]</scope>
    <source>
        <strain evidence="1 2">DSM 44149</strain>
    </source>
</reference>
<gene>
    <name evidence="1" type="ORF">SAMN04489726_3586</name>
</gene>
<sequence length="219" mass="23582">MTGSAQERLAAAQRQFDEGGGENRLIRLIETGQAPLSVIGKLAAEQHRVITSDWRAFLTLAARAEEPNARQFFSGLAAGEAVALERVAMLARRCGMDAEAVRAYRTQPGCQSYPSYVASLALNGDPLDVLVTLVAGFGGWGGYCASASRGLREHYGFDDEGCGFFDLFADPQPESDRLAQAAVEAGIAAGWTGAAVEDQVRLLQHYEHQFWNTLADLGE</sequence>
<evidence type="ECO:0000313" key="1">
    <source>
        <dbReference type="EMBL" id="SDM83333.1"/>
    </source>
</evidence>
<name>A0A1G9WGE3_ALLAB</name>
<dbReference type="Gene3D" id="1.20.910.10">
    <property type="entry name" value="Heme oxygenase-like"/>
    <property type="match status" value="1"/>
</dbReference>
<dbReference type="AlphaFoldDB" id="A0A1G9WGE3"/>
<protein>
    <recommendedName>
        <fullName evidence="3">TENA/THI-4/PQQC family protein</fullName>
    </recommendedName>
</protein>